<feature type="transmembrane region" description="Helical" evidence="2">
    <location>
        <begin position="68"/>
        <end position="89"/>
    </location>
</feature>
<keyword evidence="2" id="KW-1133">Transmembrane helix</keyword>
<gene>
    <name evidence="3" type="primary">LOC115363066</name>
</gene>
<dbReference type="InParanoid" id="A0A667WHS6"/>
<feature type="compositionally biased region" description="Basic and acidic residues" evidence="1">
    <location>
        <begin position="100"/>
        <end position="118"/>
    </location>
</feature>
<reference evidence="3" key="2">
    <citation type="submission" date="2025-08" db="UniProtKB">
        <authorList>
            <consortium name="Ensembl"/>
        </authorList>
    </citation>
    <scope>IDENTIFICATION</scope>
</reference>
<dbReference type="Proteomes" id="UP000472263">
    <property type="component" value="Chromosome 8"/>
</dbReference>
<keyword evidence="2" id="KW-0812">Transmembrane</keyword>
<proteinExistence type="predicted"/>
<evidence type="ECO:0000256" key="1">
    <source>
        <dbReference type="SAM" id="MobiDB-lite"/>
    </source>
</evidence>
<evidence type="ECO:0000256" key="2">
    <source>
        <dbReference type="SAM" id="Phobius"/>
    </source>
</evidence>
<reference evidence="3" key="1">
    <citation type="submission" date="2019-06" db="EMBL/GenBank/DDBJ databases">
        <authorList>
            <consortium name="Wellcome Sanger Institute Data Sharing"/>
        </authorList>
    </citation>
    <scope>NUCLEOTIDE SEQUENCE [LARGE SCALE GENOMIC DNA]</scope>
</reference>
<reference evidence="3" key="3">
    <citation type="submission" date="2025-09" db="UniProtKB">
        <authorList>
            <consortium name="Ensembl"/>
        </authorList>
    </citation>
    <scope>IDENTIFICATION</scope>
</reference>
<protein>
    <submittedName>
        <fullName evidence="3">Uncharacterized protein</fullName>
    </submittedName>
</protein>
<dbReference type="AlphaFoldDB" id="A0A667WHS6"/>
<evidence type="ECO:0000313" key="4">
    <source>
        <dbReference type="Proteomes" id="UP000472263"/>
    </source>
</evidence>
<feature type="region of interest" description="Disordered" evidence="1">
    <location>
        <begin position="96"/>
        <end position="123"/>
    </location>
</feature>
<keyword evidence="2" id="KW-0472">Membrane</keyword>
<organism evidence="3 4">
    <name type="scientific">Myripristis murdjan</name>
    <name type="common">pinecone soldierfish</name>
    <dbReference type="NCBI Taxonomy" id="586833"/>
    <lineage>
        <taxon>Eukaryota</taxon>
        <taxon>Metazoa</taxon>
        <taxon>Chordata</taxon>
        <taxon>Craniata</taxon>
        <taxon>Vertebrata</taxon>
        <taxon>Euteleostomi</taxon>
        <taxon>Actinopterygii</taxon>
        <taxon>Neopterygii</taxon>
        <taxon>Teleostei</taxon>
        <taxon>Neoteleostei</taxon>
        <taxon>Acanthomorphata</taxon>
        <taxon>Holocentriformes</taxon>
        <taxon>Holocentridae</taxon>
        <taxon>Myripristis</taxon>
    </lineage>
</organism>
<sequence>MARKGNCPPGTKWDSLISDCVGNPLAAAQQPKPATEPPRVVPVHLRSTVPTAPAKSVVVQPLSFENGLWVFVGLLTLGSILAVVIWTIIYRQQTRRRSSAGKEGERNGQAEMQQRAREAPSCPHLDAGALTGFKCEESFTHRRYPTNHGGMEGSGGLLTYSTMRQHTVPLPATELGGTALVTTKTM</sequence>
<dbReference type="GeneTree" id="ENSGT00940000176980"/>
<name>A0A667WHS6_9TELE</name>
<keyword evidence="4" id="KW-1185">Reference proteome</keyword>
<evidence type="ECO:0000313" key="3">
    <source>
        <dbReference type="Ensembl" id="ENSMMDP00005000877.1"/>
    </source>
</evidence>
<accession>A0A667WHS6</accession>
<dbReference type="Ensembl" id="ENSMMDT00005000896.1">
    <property type="protein sequence ID" value="ENSMMDP00005000877.1"/>
    <property type="gene ID" value="ENSMMDG00005000537.1"/>
</dbReference>